<comment type="similarity">
    <text evidence="1">Belongs to the CCDC53 family.</text>
</comment>
<dbReference type="GO" id="GO:0071203">
    <property type="term" value="C:WASH complex"/>
    <property type="evidence" value="ECO:0007669"/>
    <property type="project" value="InterPro"/>
</dbReference>
<feature type="region of interest" description="Disordered" evidence="2">
    <location>
        <begin position="173"/>
        <end position="195"/>
    </location>
</feature>
<evidence type="ECO:0000256" key="1">
    <source>
        <dbReference type="ARBA" id="ARBA00006290"/>
    </source>
</evidence>
<evidence type="ECO:0000313" key="3">
    <source>
        <dbReference type="Proteomes" id="UP000694867"/>
    </source>
</evidence>
<organism evidence="3 4">
    <name type="scientific">Galendromus occidentalis</name>
    <name type="common">western predatory mite</name>
    <dbReference type="NCBI Taxonomy" id="34638"/>
    <lineage>
        <taxon>Eukaryota</taxon>
        <taxon>Metazoa</taxon>
        <taxon>Ecdysozoa</taxon>
        <taxon>Arthropoda</taxon>
        <taxon>Chelicerata</taxon>
        <taxon>Arachnida</taxon>
        <taxon>Acari</taxon>
        <taxon>Parasitiformes</taxon>
        <taxon>Mesostigmata</taxon>
        <taxon>Gamasina</taxon>
        <taxon>Phytoseioidea</taxon>
        <taxon>Phytoseiidae</taxon>
        <taxon>Typhlodrominae</taxon>
        <taxon>Galendromus</taxon>
    </lineage>
</organism>
<feature type="region of interest" description="Disordered" evidence="2">
    <location>
        <begin position="76"/>
        <end position="142"/>
    </location>
</feature>
<dbReference type="GO" id="GO:0006887">
    <property type="term" value="P:exocytosis"/>
    <property type="evidence" value="ECO:0007669"/>
    <property type="project" value="TreeGrafter"/>
</dbReference>
<dbReference type="Proteomes" id="UP000694867">
    <property type="component" value="Unplaced"/>
</dbReference>
<dbReference type="RefSeq" id="XP_003743903.1">
    <property type="nucleotide sequence ID" value="XM_003743855.2"/>
</dbReference>
<feature type="compositionally biased region" description="Low complexity" evidence="2">
    <location>
        <begin position="116"/>
        <end position="127"/>
    </location>
</feature>
<dbReference type="GeneID" id="100905434"/>
<accession>A0AAJ6QU34</accession>
<dbReference type="KEGG" id="goe:100905434"/>
<dbReference type="Pfam" id="PF10152">
    <property type="entry name" value="CCDC53"/>
    <property type="match status" value="1"/>
</dbReference>
<dbReference type="CTD" id="34097"/>
<name>A0AAJ6QU34_9ACAR</name>
<gene>
    <name evidence="4" type="primary">LOC100905434</name>
</gene>
<dbReference type="GO" id="GO:0030041">
    <property type="term" value="P:actin filament polymerization"/>
    <property type="evidence" value="ECO:0007669"/>
    <property type="project" value="TreeGrafter"/>
</dbReference>
<keyword evidence="3" id="KW-1185">Reference proteome</keyword>
<evidence type="ECO:0000256" key="2">
    <source>
        <dbReference type="SAM" id="MobiDB-lite"/>
    </source>
</evidence>
<dbReference type="AlphaFoldDB" id="A0AAJ6QU34"/>
<dbReference type="InterPro" id="IPR019309">
    <property type="entry name" value="WASHC3"/>
</dbReference>
<protein>
    <submittedName>
        <fullName evidence="4">WASH complex subunit 3</fullName>
    </submittedName>
</protein>
<evidence type="ECO:0000313" key="4">
    <source>
        <dbReference type="RefSeq" id="XP_003743903.1"/>
    </source>
</evidence>
<dbReference type="PANTHER" id="PTHR13015:SF0">
    <property type="entry name" value="WASH COMPLEX SUBUNIT 3"/>
    <property type="match status" value="1"/>
</dbReference>
<proteinExistence type="inferred from homology"/>
<reference evidence="4" key="1">
    <citation type="submission" date="2025-08" db="UniProtKB">
        <authorList>
            <consortium name="RefSeq"/>
        </authorList>
    </citation>
    <scope>IDENTIFICATION</scope>
</reference>
<dbReference type="PANTHER" id="PTHR13015">
    <property type="entry name" value="PROTEIN AD-016-RELATED"/>
    <property type="match status" value="1"/>
</dbReference>
<sequence>MDEDGLPLSGVDLNKVPPIPQKHTVTFLNHYLSRSSQLLNGLSGAAERKLEKVLTQLQQIEAGVCILEAKLDSIPGMTDGITPEPDPEPVKQPPPVVTTQPTKSTSDQEPTPSSPAPSQAPAAVESAPLEEPGGAESQAIQPICKDPRFRMYFDMLKKGVPLPGVQQKMMLSGVDPELILNPNAPAPPPDPDDEE</sequence>